<comment type="caution">
    <text evidence="2">The sequence shown here is derived from an EMBL/GenBank/DDBJ whole genome shotgun (WGS) entry which is preliminary data.</text>
</comment>
<keyword evidence="3" id="KW-1185">Reference proteome</keyword>
<dbReference type="Proteomes" id="UP001595912">
    <property type="component" value="Unassembled WGS sequence"/>
</dbReference>
<evidence type="ECO:0000256" key="1">
    <source>
        <dbReference type="SAM" id="MobiDB-lite"/>
    </source>
</evidence>
<feature type="region of interest" description="Disordered" evidence="1">
    <location>
        <begin position="1"/>
        <end position="21"/>
    </location>
</feature>
<dbReference type="Pfam" id="PF08897">
    <property type="entry name" value="DUF1841"/>
    <property type="match status" value="1"/>
</dbReference>
<dbReference type="RefSeq" id="WP_380112550.1">
    <property type="nucleotide sequence ID" value="NZ_JBHSIU010000003.1"/>
</dbReference>
<gene>
    <name evidence="2" type="ORF">ACFPIJ_00735</name>
</gene>
<evidence type="ECO:0000313" key="2">
    <source>
        <dbReference type="EMBL" id="MFC4996350.1"/>
    </source>
</evidence>
<dbReference type="InterPro" id="IPR014993">
    <property type="entry name" value="DUF1841"/>
</dbReference>
<feature type="compositionally biased region" description="Basic residues" evidence="1">
    <location>
        <begin position="1"/>
        <end position="17"/>
    </location>
</feature>
<protein>
    <submittedName>
        <fullName evidence="2">DUF1841 family protein</fullName>
    </submittedName>
</protein>
<evidence type="ECO:0000313" key="3">
    <source>
        <dbReference type="Proteomes" id="UP001595912"/>
    </source>
</evidence>
<proteinExistence type="predicted"/>
<sequence length="548" mass="59778">MSPVSRGRKTKKTRARRGAPSLASVHAEMVRSFQVMTTEGEPLDVEVFTSDLVGAWWHGVPPDEGSADVIGLGAVQFGLQQGTPAAQAMLRAFAAVAATPELREAADAGANALAERGVADPPWAESIGRAEVGECLRLSDVYGDQTSIYCEFRYGSDRHALAVLLDSDPVGWVSDAWITNDPDELFAGVRQQAADDPELTVLDRIDPAEARRMIEEGIVERDAVGDLGPIGEDEDEVPESFREFRALALARCRVMPEPAPVADPVEVPEPERARLVEEFLGSAEAKELPDTPETRSCARVIVDFGADFDEGRPLRVSPAKVEMFVHDWLPDEELDNEVVEAMPAVLVAWTRWAGERSQLPAAAVTNVVEQAEGCAGHLVETYDDIDAEPYLADVDEDSPEAEAVLERRLFAVPQLSTLIGDDDYIELDPADPDARDVLILGEHPEWHEVLSGPSVEGSEVDGVNPRLHLAMHAVVTNQLWDNDPQETWLAAQRLLAAGVDRHDILHQLANVAIDHLHASLASGQPADMVAYRKSLNALGGRKARRLRW</sequence>
<name>A0ABV9VLC8_9ACTN</name>
<accession>A0ABV9VLC8</accession>
<organism evidence="2 3">
    <name type="scientific">Dactylosporangium cerinum</name>
    <dbReference type="NCBI Taxonomy" id="1434730"/>
    <lineage>
        <taxon>Bacteria</taxon>
        <taxon>Bacillati</taxon>
        <taxon>Actinomycetota</taxon>
        <taxon>Actinomycetes</taxon>
        <taxon>Micromonosporales</taxon>
        <taxon>Micromonosporaceae</taxon>
        <taxon>Dactylosporangium</taxon>
    </lineage>
</organism>
<dbReference type="EMBL" id="JBHSIU010000003">
    <property type="protein sequence ID" value="MFC4996350.1"/>
    <property type="molecule type" value="Genomic_DNA"/>
</dbReference>
<reference evidence="3" key="1">
    <citation type="journal article" date="2019" name="Int. J. Syst. Evol. Microbiol.">
        <title>The Global Catalogue of Microorganisms (GCM) 10K type strain sequencing project: providing services to taxonomists for standard genome sequencing and annotation.</title>
        <authorList>
            <consortium name="The Broad Institute Genomics Platform"/>
            <consortium name="The Broad Institute Genome Sequencing Center for Infectious Disease"/>
            <person name="Wu L."/>
            <person name="Ma J."/>
        </authorList>
    </citation>
    <scope>NUCLEOTIDE SEQUENCE [LARGE SCALE GENOMIC DNA]</scope>
    <source>
        <strain evidence="3">CGMCC 4.7152</strain>
    </source>
</reference>